<evidence type="ECO:0000256" key="1">
    <source>
        <dbReference type="ARBA" id="ARBA00004496"/>
    </source>
</evidence>
<dbReference type="OrthoDB" id="1853779at2"/>
<evidence type="ECO:0000256" key="8">
    <source>
        <dbReference type="ARBA" id="ARBA00022691"/>
    </source>
</evidence>
<comment type="subcellular location">
    <subcellularLocation>
        <location evidence="1">Cytoplasm</location>
    </subcellularLocation>
</comment>
<accession>A0A211ZRP4</accession>
<keyword evidence="8" id="KW-0949">S-adenosyl-L-methionine</keyword>
<protein>
    <recommendedName>
        <fullName evidence="4">Protein-L-isoaspartate O-methyltransferase</fullName>
        <ecNumber evidence="3">2.1.1.77</ecNumber>
    </recommendedName>
    <alternativeName>
        <fullName evidence="11">L-isoaspartyl protein carboxyl methyltransferase</fullName>
    </alternativeName>
    <alternativeName>
        <fullName evidence="9">Protein L-isoaspartyl methyltransferase</fullName>
    </alternativeName>
    <alternativeName>
        <fullName evidence="10">Protein-beta-aspartate methyltransferase</fullName>
    </alternativeName>
</protein>
<dbReference type="GO" id="GO:0005737">
    <property type="term" value="C:cytoplasm"/>
    <property type="evidence" value="ECO:0007669"/>
    <property type="project" value="UniProtKB-SubCell"/>
</dbReference>
<evidence type="ECO:0000256" key="6">
    <source>
        <dbReference type="ARBA" id="ARBA00022603"/>
    </source>
</evidence>
<organism evidence="13 14">
    <name type="scientific">Inquilinus limosus</name>
    <dbReference type="NCBI Taxonomy" id="171674"/>
    <lineage>
        <taxon>Bacteria</taxon>
        <taxon>Pseudomonadati</taxon>
        <taxon>Pseudomonadota</taxon>
        <taxon>Alphaproteobacteria</taxon>
        <taxon>Rhodospirillales</taxon>
        <taxon>Rhodospirillaceae</taxon>
        <taxon>Inquilinus</taxon>
    </lineage>
</organism>
<keyword evidence="5" id="KW-0963">Cytoplasm</keyword>
<dbReference type="STRING" id="1122125.GCA_000423185_00406"/>
<dbReference type="SUPFAM" id="SSF53335">
    <property type="entry name" value="S-adenosyl-L-methionine-dependent methyltransferases"/>
    <property type="match status" value="1"/>
</dbReference>
<dbReference type="Proteomes" id="UP000196655">
    <property type="component" value="Unassembled WGS sequence"/>
</dbReference>
<evidence type="ECO:0000256" key="7">
    <source>
        <dbReference type="ARBA" id="ARBA00022679"/>
    </source>
</evidence>
<dbReference type="PANTHER" id="PTHR11579:SF0">
    <property type="entry name" value="PROTEIN-L-ISOASPARTATE(D-ASPARTATE) O-METHYLTRANSFERASE"/>
    <property type="match status" value="1"/>
</dbReference>
<evidence type="ECO:0000256" key="3">
    <source>
        <dbReference type="ARBA" id="ARBA00011890"/>
    </source>
</evidence>
<evidence type="ECO:0000256" key="11">
    <source>
        <dbReference type="ARBA" id="ARBA00031350"/>
    </source>
</evidence>
<dbReference type="EC" id="2.1.1.77" evidence="3"/>
<keyword evidence="14" id="KW-1185">Reference proteome</keyword>
<dbReference type="CDD" id="cd02440">
    <property type="entry name" value="AdoMet_MTases"/>
    <property type="match status" value="1"/>
</dbReference>
<dbReference type="PANTHER" id="PTHR11579">
    <property type="entry name" value="PROTEIN-L-ISOASPARTATE O-METHYLTRANSFERASE"/>
    <property type="match status" value="1"/>
</dbReference>
<comment type="caution">
    <text evidence="13">The sequence shown here is derived from an EMBL/GenBank/DDBJ whole genome shotgun (WGS) entry which is preliminary data.</text>
</comment>
<gene>
    <name evidence="13" type="ORF">BWR60_07700</name>
</gene>
<feature type="region of interest" description="Disordered" evidence="12">
    <location>
        <begin position="400"/>
        <end position="429"/>
    </location>
</feature>
<reference evidence="14" key="1">
    <citation type="submission" date="2017-05" db="EMBL/GenBank/DDBJ databases">
        <authorList>
            <person name="Macchi M."/>
            <person name="Festa S."/>
            <person name="Coppotelli B.M."/>
            <person name="Morelli I.S."/>
        </authorList>
    </citation>
    <scope>NUCLEOTIDE SEQUENCE [LARGE SCALE GENOMIC DNA]</scope>
    <source>
        <strain evidence="14">I</strain>
    </source>
</reference>
<evidence type="ECO:0000313" key="14">
    <source>
        <dbReference type="Proteomes" id="UP000196655"/>
    </source>
</evidence>
<evidence type="ECO:0000313" key="13">
    <source>
        <dbReference type="EMBL" id="OWJ67846.1"/>
    </source>
</evidence>
<evidence type="ECO:0000256" key="5">
    <source>
        <dbReference type="ARBA" id="ARBA00022490"/>
    </source>
</evidence>
<dbReference type="InterPro" id="IPR000682">
    <property type="entry name" value="PCMT"/>
</dbReference>
<keyword evidence="6" id="KW-0489">Methyltransferase</keyword>
<dbReference type="InterPro" id="IPR029063">
    <property type="entry name" value="SAM-dependent_MTases_sf"/>
</dbReference>
<evidence type="ECO:0000256" key="9">
    <source>
        <dbReference type="ARBA" id="ARBA00030757"/>
    </source>
</evidence>
<proteinExistence type="inferred from homology"/>
<dbReference type="Gene3D" id="3.40.50.150">
    <property type="entry name" value="Vaccinia Virus protein VP39"/>
    <property type="match status" value="1"/>
</dbReference>
<evidence type="ECO:0000256" key="2">
    <source>
        <dbReference type="ARBA" id="ARBA00005369"/>
    </source>
</evidence>
<keyword evidence="7" id="KW-0808">Transferase</keyword>
<name>A0A211ZRP4_9PROT</name>
<evidence type="ECO:0000256" key="10">
    <source>
        <dbReference type="ARBA" id="ARBA00031323"/>
    </source>
</evidence>
<dbReference type="GO" id="GO:0004719">
    <property type="term" value="F:protein-L-isoaspartate (D-aspartate) O-methyltransferase activity"/>
    <property type="evidence" value="ECO:0007669"/>
    <property type="project" value="UniProtKB-EC"/>
</dbReference>
<evidence type="ECO:0000256" key="12">
    <source>
        <dbReference type="SAM" id="MobiDB-lite"/>
    </source>
</evidence>
<dbReference type="GO" id="GO:0032259">
    <property type="term" value="P:methylation"/>
    <property type="evidence" value="ECO:0007669"/>
    <property type="project" value="UniProtKB-KW"/>
</dbReference>
<dbReference type="AlphaFoldDB" id="A0A211ZRP4"/>
<dbReference type="Pfam" id="PF01135">
    <property type="entry name" value="PCMT"/>
    <property type="match status" value="1"/>
</dbReference>
<dbReference type="EMBL" id="NHON01000010">
    <property type="protein sequence ID" value="OWJ67846.1"/>
    <property type="molecule type" value="Genomic_DNA"/>
</dbReference>
<evidence type="ECO:0000256" key="4">
    <source>
        <dbReference type="ARBA" id="ARBA00013346"/>
    </source>
</evidence>
<comment type="similarity">
    <text evidence="2">Belongs to the methyltransferase superfamily. L-isoaspartyl/D-aspartyl protein methyltransferase family.</text>
</comment>
<sequence length="429" mass="45960">MEPEIEEHISRFLGMLDTAFRRRGEALPERLRRAVREAPRHRFVHRFRVERDGPVEDFDAERQRHLAAIYSDRVLTHVGPDDAALDSTNSQPSYVLWLLHRLGLEPGHRVMEIGSGSGWLAAVMGRLVEGGQVAGVEILGELARRSRDDLAALGIANVAIVEGDGTAGHAAGAPYDRAMITAAVWDLPAALFDQVAEGGRLLLPIALAGGAGRDCHVAVLRREGDRFRALEAVPGGFVRFTGPGQERGAGRRRLAELPFWPGIGATPALHRPLSLGLRDPTRFGGAAYAFRLFLGQTEPGFTVFDDGTGEDFSTSAFGLVDAAAQSVAICRPGMLLGYGAATAARQLDAAYRRWAAMGMPGPAAFDLEVVRAEQAPRSRPGLWVEVRGASALVWRLAGAASPPRAGRRTVVRGRPSPAGPDGGIRPPAP</sequence>
<dbReference type="RefSeq" id="WP_088150417.1">
    <property type="nucleotide sequence ID" value="NZ_NHON01000010.1"/>
</dbReference>